<dbReference type="RefSeq" id="XP_034014954.1">
    <property type="nucleotide sequence ID" value="XM_034155024.1"/>
</dbReference>
<dbReference type="GeneID" id="54778891"/>
<evidence type="ECO:0000313" key="3">
    <source>
        <dbReference type="Proteomes" id="UP000449547"/>
    </source>
</evidence>
<evidence type="ECO:0000313" key="2">
    <source>
        <dbReference type="EMBL" id="KAA8908269.1"/>
    </source>
</evidence>
<dbReference type="Proteomes" id="UP000449547">
    <property type="component" value="Unassembled WGS sequence"/>
</dbReference>
<proteinExistence type="predicted"/>
<reference evidence="2 3" key="1">
    <citation type="submission" date="2019-07" db="EMBL/GenBank/DDBJ databases">
        <title>Genome assembly of two rare yeast pathogens: Diutina rugosa and Trichomonascus ciferrii.</title>
        <authorList>
            <person name="Mixao V."/>
            <person name="Saus E."/>
            <person name="Hansen A."/>
            <person name="Lass-Flor C."/>
            <person name="Gabaldon T."/>
        </authorList>
    </citation>
    <scope>NUCLEOTIDE SEQUENCE [LARGE SCALE GENOMIC DNA]</scope>
    <source>
        <strain evidence="2 3">CBS 613</strain>
    </source>
</reference>
<dbReference type="VEuPathDB" id="FungiDB:DIURU_000238"/>
<sequence length="194" mass="22115">MSDSEDSRDNDDFVMPAMEFEEVVVEDSPTPAESNPEESAPADEFFFPLFSQTETAITLTEEAEPEINNERPHSYYYVDYSDADRARFHAVAVSGSDVIAAARQPASTLLVAFQQSRVFDITAHNRKIDAARKKKKRAGKNKRLGLKACRERKQQREKEIKKIQRQATHSHQFKRARSANAKPVVNKRPRFATE</sequence>
<accession>A0A642V0P1</accession>
<comment type="caution">
    <text evidence="2">The sequence shown here is derived from an EMBL/GenBank/DDBJ whole genome shotgun (WGS) entry which is preliminary data.</text>
</comment>
<keyword evidence="3" id="KW-1185">Reference proteome</keyword>
<gene>
    <name evidence="2" type="ORF">DIURU_000238</name>
</gene>
<dbReference type="AlphaFoldDB" id="A0A642V0P1"/>
<dbReference type="InterPro" id="IPR018555">
    <property type="entry name" value="C630.06c-like"/>
</dbReference>
<organism evidence="2 3">
    <name type="scientific">Diutina rugosa</name>
    <name type="common">Yeast</name>
    <name type="synonym">Candida rugosa</name>
    <dbReference type="NCBI Taxonomy" id="5481"/>
    <lineage>
        <taxon>Eukaryota</taxon>
        <taxon>Fungi</taxon>
        <taxon>Dikarya</taxon>
        <taxon>Ascomycota</taxon>
        <taxon>Saccharomycotina</taxon>
        <taxon>Pichiomycetes</taxon>
        <taxon>Debaryomycetaceae</taxon>
        <taxon>Diutina</taxon>
    </lineage>
</organism>
<feature type="compositionally biased region" description="Basic residues" evidence="1">
    <location>
        <begin position="185"/>
        <end position="194"/>
    </location>
</feature>
<evidence type="ECO:0000256" key="1">
    <source>
        <dbReference type="SAM" id="MobiDB-lite"/>
    </source>
</evidence>
<protein>
    <submittedName>
        <fullName evidence="2">Uncharacterized protein</fullName>
    </submittedName>
</protein>
<feature type="region of interest" description="Disordered" evidence="1">
    <location>
        <begin position="150"/>
        <end position="194"/>
    </location>
</feature>
<dbReference type="OMA" id="PWKCIDL"/>
<dbReference type="Pfam" id="PF09428">
    <property type="entry name" value="DUF2011"/>
    <property type="match status" value="1"/>
</dbReference>
<name>A0A642V0P1_DIURU</name>
<dbReference type="EMBL" id="SWFT01000009">
    <property type="protein sequence ID" value="KAA8908269.1"/>
    <property type="molecule type" value="Genomic_DNA"/>
</dbReference>
<feature type="compositionally biased region" description="Basic and acidic residues" evidence="1">
    <location>
        <begin position="150"/>
        <end position="162"/>
    </location>
</feature>